<sequence>MSVDTDEVYNLYYRSNNANQKHKKWTCLGCEDKWTCSADRLRAHILRLKGKGIKPCSKYYSPSDLKPMQDLDAQLAQAGAARKRQRAENEGL</sequence>
<evidence type="ECO:0000313" key="1">
    <source>
        <dbReference type="EMBL" id="KAF5830091.1"/>
    </source>
</evidence>
<dbReference type="Proteomes" id="UP000815325">
    <property type="component" value="Unassembled WGS sequence"/>
</dbReference>
<protein>
    <recommendedName>
        <fullName evidence="3">FLYWCH-type domain-containing protein</fullName>
    </recommendedName>
</protein>
<keyword evidence="2" id="KW-1185">Reference proteome</keyword>
<name>A0ABQ7G652_DUNSA</name>
<reference evidence="1" key="1">
    <citation type="submission" date="2017-08" db="EMBL/GenBank/DDBJ databases">
        <authorList>
            <person name="Polle J.E."/>
            <person name="Barry K."/>
            <person name="Cushman J."/>
            <person name="Schmutz J."/>
            <person name="Tran D."/>
            <person name="Hathwaick L.T."/>
            <person name="Yim W.C."/>
            <person name="Jenkins J."/>
            <person name="Mckie-Krisberg Z.M."/>
            <person name="Prochnik S."/>
            <person name="Lindquist E."/>
            <person name="Dockter R.B."/>
            <person name="Adam C."/>
            <person name="Molina H."/>
            <person name="Bunkerborg J."/>
            <person name="Jin E."/>
            <person name="Buchheim M."/>
            <person name="Magnuson J."/>
        </authorList>
    </citation>
    <scope>NUCLEOTIDE SEQUENCE</scope>
    <source>
        <strain evidence="1">CCAP 19/18</strain>
    </source>
</reference>
<proteinExistence type="predicted"/>
<gene>
    <name evidence="1" type="ORF">DUNSADRAFT_15052</name>
</gene>
<comment type="caution">
    <text evidence="1">The sequence shown here is derived from an EMBL/GenBank/DDBJ whole genome shotgun (WGS) entry which is preliminary data.</text>
</comment>
<dbReference type="EMBL" id="MU070080">
    <property type="protein sequence ID" value="KAF5830091.1"/>
    <property type="molecule type" value="Genomic_DNA"/>
</dbReference>
<evidence type="ECO:0000313" key="2">
    <source>
        <dbReference type="Proteomes" id="UP000815325"/>
    </source>
</evidence>
<accession>A0ABQ7G652</accession>
<evidence type="ECO:0008006" key="3">
    <source>
        <dbReference type="Google" id="ProtNLM"/>
    </source>
</evidence>
<organism evidence="1 2">
    <name type="scientific">Dunaliella salina</name>
    <name type="common">Green alga</name>
    <name type="synonym">Protococcus salinus</name>
    <dbReference type="NCBI Taxonomy" id="3046"/>
    <lineage>
        <taxon>Eukaryota</taxon>
        <taxon>Viridiplantae</taxon>
        <taxon>Chlorophyta</taxon>
        <taxon>core chlorophytes</taxon>
        <taxon>Chlorophyceae</taxon>
        <taxon>CS clade</taxon>
        <taxon>Chlamydomonadales</taxon>
        <taxon>Dunaliellaceae</taxon>
        <taxon>Dunaliella</taxon>
    </lineage>
</organism>